<proteinExistence type="predicted"/>
<dbReference type="EMBL" id="JAPNNL010000005">
    <property type="protein sequence ID" value="MDA0632292.1"/>
    <property type="molecule type" value="Genomic_DNA"/>
</dbReference>
<protein>
    <submittedName>
        <fullName evidence="1">Uncharacterized protein</fullName>
    </submittedName>
</protein>
<sequence>MLVAAVNMAPTEADRFADSAGSMETVARSMGEGAELEQQTIGNLTFEKVFRVNGLVYFQQGQGWLGDRVYGYVWSPRAQPREAEHVEGPWYRYTDLED</sequence>
<reference evidence="1" key="1">
    <citation type="submission" date="2022-11" db="EMBL/GenBank/DDBJ databases">
        <title>Nonomuraea corallina sp. nov., a new species of the genus Nonomuraea isolated from sea side sediment in Thai sea.</title>
        <authorList>
            <person name="Ngamcharungchit C."/>
            <person name="Matsumoto A."/>
            <person name="Suriyachadkun C."/>
            <person name="Panbangred W."/>
            <person name="Inahashi Y."/>
            <person name="Intra B."/>
        </authorList>
    </citation>
    <scope>NUCLEOTIDE SEQUENCE</scope>
    <source>
        <strain evidence="1">MCN248</strain>
    </source>
</reference>
<dbReference type="Proteomes" id="UP001144036">
    <property type="component" value="Unassembled WGS sequence"/>
</dbReference>
<name>A0ABT4S503_9ACTN</name>
<comment type="caution">
    <text evidence="1">The sequence shown here is derived from an EMBL/GenBank/DDBJ whole genome shotgun (WGS) entry which is preliminary data.</text>
</comment>
<keyword evidence="2" id="KW-1185">Reference proteome</keyword>
<evidence type="ECO:0000313" key="1">
    <source>
        <dbReference type="EMBL" id="MDA0632292.1"/>
    </source>
</evidence>
<accession>A0ABT4S503</accession>
<evidence type="ECO:0000313" key="2">
    <source>
        <dbReference type="Proteomes" id="UP001144036"/>
    </source>
</evidence>
<organism evidence="1 2">
    <name type="scientific">Nonomuraea corallina</name>
    <dbReference type="NCBI Taxonomy" id="2989783"/>
    <lineage>
        <taxon>Bacteria</taxon>
        <taxon>Bacillati</taxon>
        <taxon>Actinomycetota</taxon>
        <taxon>Actinomycetes</taxon>
        <taxon>Streptosporangiales</taxon>
        <taxon>Streptosporangiaceae</taxon>
        <taxon>Nonomuraea</taxon>
    </lineage>
</organism>
<gene>
    <name evidence="1" type="ORF">OUY22_02615</name>
</gene>
<dbReference type="RefSeq" id="WP_270153063.1">
    <property type="nucleotide sequence ID" value="NZ_JAPNNL010000005.1"/>
</dbReference>